<feature type="transmembrane region" description="Helical" evidence="7">
    <location>
        <begin position="176"/>
        <end position="198"/>
    </location>
</feature>
<comment type="similarity">
    <text evidence="2">Belongs to the DedA family.</text>
</comment>
<evidence type="ECO:0000256" key="5">
    <source>
        <dbReference type="ARBA" id="ARBA00022989"/>
    </source>
</evidence>
<protein>
    <submittedName>
        <fullName evidence="9">DedA family protein</fullName>
    </submittedName>
</protein>
<keyword evidence="5 7" id="KW-1133">Transmembrane helix</keyword>
<evidence type="ECO:0000259" key="8">
    <source>
        <dbReference type="Pfam" id="PF09335"/>
    </source>
</evidence>
<keyword evidence="3" id="KW-1003">Cell membrane</keyword>
<feature type="domain" description="VTT" evidence="8">
    <location>
        <begin position="36"/>
        <end position="160"/>
    </location>
</feature>
<dbReference type="AlphaFoldDB" id="A0A8J7YY01"/>
<comment type="subcellular location">
    <subcellularLocation>
        <location evidence="1">Cell membrane</location>
        <topology evidence="1">Multi-pass membrane protein</topology>
    </subcellularLocation>
</comment>
<evidence type="ECO:0000313" key="10">
    <source>
        <dbReference type="Proteomes" id="UP000646053"/>
    </source>
</evidence>
<reference evidence="9" key="1">
    <citation type="submission" date="2019-12" db="EMBL/GenBank/DDBJ databases">
        <title>High-Quality draft genome sequences of three cyanobacteria isolated from the limestone walls of the Old Cathedral of Coimbra.</title>
        <authorList>
            <person name="Tiago I."/>
            <person name="Soares F."/>
            <person name="Portugal A."/>
        </authorList>
    </citation>
    <scope>NUCLEOTIDE SEQUENCE</scope>
    <source>
        <strain evidence="9">A</strain>
    </source>
</reference>
<feature type="transmembrane region" description="Helical" evidence="7">
    <location>
        <begin position="116"/>
        <end position="135"/>
    </location>
</feature>
<keyword evidence="4 7" id="KW-0812">Transmembrane</keyword>
<dbReference type="RefSeq" id="WP_162422227.1">
    <property type="nucleotide sequence ID" value="NZ_WVIE01000005.1"/>
</dbReference>
<evidence type="ECO:0000256" key="7">
    <source>
        <dbReference type="SAM" id="Phobius"/>
    </source>
</evidence>
<evidence type="ECO:0000256" key="6">
    <source>
        <dbReference type="ARBA" id="ARBA00023136"/>
    </source>
</evidence>
<dbReference type="Proteomes" id="UP000646053">
    <property type="component" value="Unassembled WGS sequence"/>
</dbReference>
<keyword evidence="10" id="KW-1185">Reference proteome</keyword>
<organism evidence="9 10">
    <name type="scientific">Myxacorys almedinensis A</name>
    <dbReference type="NCBI Taxonomy" id="2690445"/>
    <lineage>
        <taxon>Bacteria</taxon>
        <taxon>Bacillati</taxon>
        <taxon>Cyanobacteriota</taxon>
        <taxon>Cyanophyceae</taxon>
        <taxon>Leptolyngbyales</taxon>
        <taxon>Leptolyngbyaceae</taxon>
        <taxon>Myxacorys</taxon>
        <taxon>Myxacorys almedinensis</taxon>
    </lineage>
</organism>
<dbReference type="EMBL" id="WVIE01000005">
    <property type="protein sequence ID" value="NDJ16702.1"/>
    <property type="molecule type" value="Genomic_DNA"/>
</dbReference>
<gene>
    <name evidence="9" type="ORF">GS601_05260</name>
</gene>
<dbReference type="InterPro" id="IPR032816">
    <property type="entry name" value="VTT_dom"/>
</dbReference>
<evidence type="ECO:0000256" key="1">
    <source>
        <dbReference type="ARBA" id="ARBA00004651"/>
    </source>
</evidence>
<dbReference type="Pfam" id="PF09335">
    <property type="entry name" value="VTT_dom"/>
    <property type="match status" value="1"/>
</dbReference>
<evidence type="ECO:0000256" key="4">
    <source>
        <dbReference type="ARBA" id="ARBA00022692"/>
    </source>
</evidence>
<feature type="transmembrane region" description="Helical" evidence="7">
    <location>
        <begin position="142"/>
        <end position="164"/>
    </location>
</feature>
<feature type="transmembrane region" description="Helical" evidence="7">
    <location>
        <begin position="56"/>
        <end position="77"/>
    </location>
</feature>
<name>A0A8J7YY01_9CYAN</name>
<dbReference type="PANTHER" id="PTHR42709:SF6">
    <property type="entry name" value="UNDECAPRENYL PHOSPHATE TRANSPORTER A"/>
    <property type="match status" value="1"/>
</dbReference>
<keyword evidence="6 7" id="KW-0472">Membrane</keyword>
<dbReference type="GO" id="GO:0005886">
    <property type="term" value="C:plasma membrane"/>
    <property type="evidence" value="ECO:0007669"/>
    <property type="project" value="UniProtKB-SubCell"/>
</dbReference>
<dbReference type="InterPro" id="IPR051311">
    <property type="entry name" value="DedA_domain"/>
</dbReference>
<dbReference type="PANTHER" id="PTHR42709">
    <property type="entry name" value="ALKALINE PHOSPHATASE LIKE PROTEIN"/>
    <property type="match status" value="1"/>
</dbReference>
<sequence>MSLDFLSPEAIQEIAQQYGYWAIFFGILLENLGLPIPGETVTIVGGFLAGSDRLNYWFVLGDAALGAAIGGNFGYWIGRLGGWALLLRLGSIFRIQETQLQDLKNQFSENAGKAVFLGRFIALLRIFASPLAGIAEMPYWKFMLYNVVGAISWASVMVTLAFFAGQLVPLEKLVTLASQFGAGALLLVVAWIAVPLWLESRKAKQVIADPPASDGE</sequence>
<accession>A0A8J7YY01</accession>
<evidence type="ECO:0000256" key="3">
    <source>
        <dbReference type="ARBA" id="ARBA00022475"/>
    </source>
</evidence>
<evidence type="ECO:0000256" key="2">
    <source>
        <dbReference type="ARBA" id="ARBA00010792"/>
    </source>
</evidence>
<proteinExistence type="inferred from homology"/>
<feature type="transmembrane region" description="Helical" evidence="7">
    <location>
        <begin position="20"/>
        <end position="49"/>
    </location>
</feature>
<evidence type="ECO:0000313" key="9">
    <source>
        <dbReference type="EMBL" id="NDJ16702.1"/>
    </source>
</evidence>
<comment type="caution">
    <text evidence="9">The sequence shown here is derived from an EMBL/GenBank/DDBJ whole genome shotgun (WGS) entry which is preliminary data.</text>
</comment>